<evidence type="ECO:0000256" key="9">
    <source>
        <dbReference type="ARBA" id="ARBA00046608"/>
    </source>
</evidence>
<keyword evidence="12" id="KW-1185">Reference proteome</keyword>
<gene>
    <name evidence="10 11" type="primary">plsX</name>
    <name evidence="11" type="ORF">SALLE_v1c06720</name>
</gene>
<dbReference type="InterPro" id="IPR012281">
    <property type="entry name" value="Phospholipid_synth_PlsX-like"/>
</dbReference>
<dbReference type="NCBIfam" id="TIGR00182">
    <property type="entry name" value="plsX"/>
    <property type="match status" value="1"/>
</dbReference>
<dbReference type="UniPathway" id="UPA00085"/>
<evidence type="ECO:0000256" key="8">
    <source>
        <dbReference type="ARBA" id="ARBA00024069"/>
    </source>
</evidence>
<sequence length="339" mass="37148">MKTIAFDVMGSDLGLSPAIGAALKILNEKKDLKITLVGNKTEIEEELKKQKLASKLVDRYEIFPTTEVIKMTDGILEIRRKKDSSMAKAIQIVEQGNANAIVTGGSTASFIAGCHFILKEFEGVKRPGFMPTIPTVIEDKVVLLLDVGANIENDPEDLLDFAIMATAYSQSTKGIAKPLVGLLNIGEEKSKGKELQIETYKLLSENPKINFYGNIEPREIISGDVDIIVTDGFTGNITLKAIEGMGKKLLTEIKKAVTKGPFRKIAALSLKPAFKEVASKFDYKNHAGAILLGINKIAFKSHGSSDLRSFHATLRMTYEAIENDVDNKLRKSLKEFKGS</sequence>
<dbReference type="Proteomes" id="UP000254792">
    <property type="component" value="Chromosome"/>
</dbReference>
<keyword evidence="2 10" id="KW-0963">Cytoplasm</keyword>
<evidence type="ECO:0000256" key="7">
    <source>
        <dbReference type="ARBA" id="ARBA00023264"/>
    </source>
</evidence>
<evidence type="ECO:0000313" key="12">
    <source>
        <dbReference type="Proteomes" id="UP000254792"/>
    </source>
</evidence>
<dbReference type="Gene3D" id="3.40.718.10">
    <property type="entry name" value="Isopropylmalate Dehydrogenase"/>
    <property type="match status" value="1"/>
</dbReference>
<keyword evidence="11" id="KW-0012">Acyltransferase</keyword>
<evidence type="ECO:0000256" key="5">
    <source>
        <dbReference type="ARBA" id="ARBA00023098"/>
    </source>
</evidence>
<keyword evidence="3 10" id="KW-0444">Lipid biosynthesis</keyword>
<dbReference type="EMBL" id="CP031376">
    <property type="protein sequence ID" value="AXK51342.1"/>
    <property type="molecule type" value="Genomic_DNA"/>
</dbReference>
<dbReference type="Pfam" id="PF02504">
    <property type="entry name" value="FA_synthesis"/>
    <property type="match status" value="1"/>
</dbReference>
<keyword evidence="6 10" id="KW-0594">Phospholipid biosynthesis</keyword>
<evidence type="ECO:0000256" key="4">
    <source>
        <dbReference type="ARBA" id="ARBA00022679"/>
    </source>
</evidence>
<evidence type="ECO:0000256" key="1">
    <source>
        <dbReference type="ARBA" id="ARBA00001232"/>
    </source>
</evidence>
<dbReference type="GO" id="GO:0008654">
    <property type="term" value="P:phospholipid biosynthetic process"/>
    <property type="evidence" value="ECO:0007669"/>
    <property type="project" value="UniProtKB-KW"/>
</dbReference>
<dbReference type="PIRSF" id="PIRSF002465">
    <property type="entry name" value="Phsphlp_syn_PlsX"/>
    <property type="match status" value="1"/>
</dbReference>
<dbReference type="PANTHER" id="PTHR30100:SF1">
    <property type="entry name" value="PHOSPHATE ACYLTRANSFERASE"/>
    <property type="match status" value="1"/>
</dbReference>
<comment type="function">
    <text evidence="10">Catalyzes the reversible formation of acyl-phosphate (acyl-PO(4)) from acyl-[acyl-carrier-protein] (acyl-ACP). This enzyme utilizes acyl-ACP as fatty acyl donor, but not acyl-CoA.</text>
</comment>
<comment type="catalytic activity">
    <reaction evidence="1 10">
        <text>a fatty acyl-[ACP] + phosphate = an acyl phosphate + holo-[ACP]</text>
        <dbReference type="Rhea" id="RHEA:42292"/>
        <dbReference type="Rhea" id="RHEA-COMP:9685"/>
        <dbReference type="Rhea" id="RHEA-COMP:14125"/>
        <dbReference type="ChEBI" id="CHEBI:43474"/>
        <dbReference type="ChEBI" id="CHEBI:59918"/>
        <dbReference type="ChEBI" id="CHEBI:64479"/>
        <dbReference type="ChEBI" id="CHEBI:138651"/>
        <dbReference type="EC" id="2.3.1.274"/>
    </reaction>
</comment>
<comment type="similarity">
    <text evidence="10">Belongs to the PlsX family.</text>
</comment>
<evidence type="ECO:0000256" key="10">
    <source>
        <dbReference type="HAMAP-Rule" id="MF_00019"/>
    </source>
</evidence>
<comment type="pathway">
    <text evidence="10">Lipid metabolism; phospholipid metabolism.</text>
</comment>
<dbReference type="KEGG" id="salx:SALLE_v1c06720"/>
<dbReference type="GO" id="GO:0006633">
    <property type="term" value="P:fatty acid biosynthetic process"/>
    <property type="evidence" value="ECO:0007669"/>
    <property type="project" value="UniProtKB-UniRule"/>
</dbReference>
<dbReference type="OrthoDB" id="9806408at2"/>
<accession>A0A345Z413</accession>
<dbReference type="InterPro" id="IPR003664">
    <property type="entry name" value="FA_synthesis"/>
</dbReference>
<keyword evidence="5 10" id="KW-0443">Lipid metabolism</keyword>
<comment type="subcellular location">
    <subcellularLocation>
        <location evidence="10">Cytoplasm</location>
    </subcellularLocation>
    <text evidence="10">Associated with the membrane possibly through PlsY.</text>
</comment>
<dbReference type="AlphaFoldDB" id="A0A345Z413"/>
<dbReference type="RefSeq" id="WP_115558244.1">
    <property type="nucleotide sequence ID" value="NZ_CP031376.1"/>
</dbReference>
<dbReference type="GO" id="GO:0043811">
    <property type="term" value="F:phosphate:acyl-[acyl carrier protein] acyltransferase activity"/>
    <property type="evidence" value="ECO:0007669"/>
    <property type="project" value="UniProtKB-UniRule"/>
</dbReference>
<proteinExistence type="inferred from homology"/>
<name>A0A345Z413_9MOLU</name>
<evidence type="ECO:0000256" key="2">
    <source>
        <dbReference type="ARBA" id="ARBA00022490"/>
    </source>
</evidence>
<comment type="subunit">
    <text evidence="9 10">Homodimer. Probably interacts with PlsY.</text>
</comment>
<evidence type="ECO:0000256" key="6">
    <source>
        <dbReference type="ARBA" id="ARBA00023209"/>
    </source>
</evidence>
<dbReference type="EC" id="2.3.1.274" evidence="8 10"/>
<dbReference type="HAMAP" id="MF_00019">
    <property type="entry name" value="PlsX"/>
    <property type="match status" value="1"/>
</dbReference>
<dbReference type="GO" id="GO:0005737">
    <property type="term" value="C:cytoplasm"/>
    <property type="evidence" value="ECO:0007669"/>
    <property type="project" value="UniProtKB-SubCell"/>
</dbReference>
<dbReference type="PANTHER" id="PTHR30100">
    <property type="entry name" value="FATTY ACID/PHOSPHOLIPID SYNTHESIS PROTEIN PLSX"/>
    <property type="match status" value="1"/>
</dbReference>
<dbReference type="SUPFAM" id="SSF53659">
    <property type="entry name" value="Isocitrate/Isopropylmalate dehydrogenase-like"/>
    <property type="match status" value="1"/>
</dbReference>
<organism evidence="11 12">
    <name type="scientific">Spiroplasma alleghenense</name>
    <dbReference type="NCBI Taxonomy" id="216931"/>
    <lineage>
        <taxon>Bacteria</taxon>
        <taxon>Bacillati</taxon>
        <taxon>Mycoplasmatota</taxon>
        <taxon>Mollicutes</taxon>
        <taxon>Entomoplasmatales</taxon>
        <taxon>Spiroplasmataceae</taxon>
        <taxon>Spiroplasma</taxon>
    </lineage>
</organism>
<evidence type="ECO:0000313" key="11">
    <source>
        <dbReference type="EMBL" id="AXK51342.1"/>
    </source>
</evidence>
<keyword evidence="7 10" id="KW-1208">Phospholipid metabolism</keyword>
<reference evidence="11 12" key="1">
    <citation type="submission" date="2018-07" db="EMBL/GenBank/DDBJ databases">
        <title>Complete genome sequence of Spiroplasma alleghenense PLHS-1 (ATCC 51752).</title>
        <authorList>
            <person name="Chou L."/>
            <person name="Lee T.-Y."/>
            <person name="Tsai Y.-M."/>
            <person name="Kuo C.-H."/>
        </authorList>
    </citation>
    <scope>NUCLEOTIDE SEQUENCE [LARGE SCALE GENOMIC DNA]</scope>
    <source>
        <strain evidence="11 12">PLHS-1</strain>
    </source>
</reference>
<keyword evidence="4 10" id="KW-0808">Transferase</keyword>
<protein>
    <recommendedName>
        <fullName evidence="8 10">Phosphate acyltransferase</fullName>
        <ecNumber evidence="8 10">2.3.1.274</ecNumber>
    </recommendedName>
    <alternativeName>
        <fullName evidence="10">Acyl-ACP phosphotransacylase</fullName>
    </alternativeName>
    <alternativeName>
        <fullName evidence="10">Acyl-[acyl-carrier-protein]--phosphate acyltransferase</fullName>
    </alternativeName>
    <alternativeName>
        <fullName evidence="10">Phosphate-acyl-ACP acyltransferase</fullName>
    </alternativeName>
</protein>
<evidence type="ECO:0000256" key="3">
    <source>
        <dbReference type="ARBA" id="ARBA00022516"/>
    </source>
</evidence>